<evidence type="ECO:0000256" key="2">
    <source>
        <dbReference type="ARBA" id="ARBA00004236"/>
    </source>
</evidence>
<evidence type="ECO:0000256" key="9">
    <source>
        <dbReference type="ARBA" id="ARBA00023136"/>
    </source>
</evidence>
<keyword evidence="4" id="KW-1003">Cell membrane</keyword>
<keyword evidence="14" id="KW-1185">Reference proteome</keyword>
<feature type="domain" description="C2" evidence="12">
    <location>
        <begin position="1"/>
        <end position="113"/>
    </location>
</feature>
<keyword evidence="3" id="KW-0343">GTPase activation</keyword>
<evidence type="ECO:0000256" key="4">
    <source>
        <dbReference type="ARBA" id="ARBA00022475"/>
    </source>
</evidence>
<evidence type="ECO:0000256" key="5">
    <source>
        <dbReference type="ARBA" id="ARBA00022682"/>
    </source>
</evidence>
<dbReference type="GO" id="GO:0009738">
    <property type="term" value="P:abscisic acid-activated signaling pathway"/>
    <property type="evidence" value="ECO:0007669"/>
    <property type="project" value="UniProtKB-KW"/>
</dbReference>
<evidence type="ECO:0000313" key="14">
    <source>
        <dbReference type="Proteomes" id="UP001280121"/>
    </source>
</evidence>
<dbReference type="GO" id="GO:0005096">
    <property type="term" value="F:GTPase activator activity"/>
    <property type="evidence" value="ECO:0007669"/>
    <property type="project" value="UniProtKB-KW"/>
</dbReference>
<sequence length="181" mass="20420">MRSSNNSCNNMEGMLGLLKIRVKRGINLAVRDSMNSDPYVVINYGTQKLKTRFVKRNCNPEWNDELTLSIQDPNIPITLTVFDKDTFTVDDQMGKAEIDIEPYIEAMQMGLENLPNGCAVKKVQPSRTNCLADESIVEWNGGNMTQDMRLRLKNVECGEVEIAIQWIDIPGFKGLKSASIF</sequence>
<gene>
    <name evidence="13" type="ORF">Ddye_030254</name>
</gene>
<keyword evidence="6" id="KW-0479">Metal-binding</keyword>
<dbReference type="SMART" id="SM00239">
    <property type="entry name" value="C2"/>
    <property type="match status" value="1"/>
</dbReference>
<evidence type="ECO:0000256" key="6">
    <source>
        <dbReference type="ARBA" id="ARBA00022723"/>
    </source>
</evidence>
<dbReference type="InterPro" id="IPR044562">
    <property type="entry name" value="CAR1-11"/>
</dbReference>
<dbReference type="PROSITE" id="PS50004">
    <property type="entry name" value="C2"/>
    <property type="match status" value="1"/>
</dbReference>
<dbReference type="Proteomes" id="UP001280121">
    <property type="component" value="Unassembled WGS sequence"/>
</dbReference>
<name>A0AAD9WMB0_9ROSI</name>
<evidence type="ECO:0000256" key="7">
    <source>
        <dbReference type="ARBA" id="ARBA00022837"/>
    </source>
</evidence>
<dbReference type="CDD" id="cd04038">
    <property type="entry name" value="C2_ArfGAP"/>
    <property type="match status" value="1"/>
</dbReference>
<dbReference type="GO" id="GO:0008289">
    <property type="term" value="F:lipid binding"/>
    <property type="evidence" value="ECO:0007669"/>
    <property type="project" value="UniProtKB-KW"/>
</dbReference>
<evidence type="ECO:0000313" key="13">
    <source>
        <dbReference type="EMBL" id="KAK2635462.1"/>
    </source>
</evidence>
<dbReference type="InterPro" id="IPR035892">
    <property type="entry name" value="C2_domain_sf"/>
</dbReference>
<protein>
    <recommendedName>
        <fullName evidence="12">C2 domain-containing protein</fullName>
    </recommendedName>
</protein>
<evidence type="ECO:0000256" key="1">
    <source>
        <dbReference type="ARBA" id="ARBA00004123"/>
    </source>
</evidence>
<reference evidence="13" key="1">
    <citation type="journal article" date="2023" name="Plant J.">
        <title>Genome sequences and population genomics provide insights into the demographic history, inbreeding, and mutation load of two 'living fossil' tree species of Dipteronia.</title>
        <authorList>
            <person name="Feng Y."/>
            <person name="Comes H.P."/>
            <person name="Chen J."/>
            <person name="Zhu S."/>
            <person name="Lu R."/>
            <person name="Zhang X."/>
            <person name="Li P."/>
            <person name="Qiu J."/>
            <person name="Olsen K.M."/>
            <person name="Qiu Y."/>
        </authorList>
    </citation>
    <scope>NUCLEOTIDE SEQUENCE</scope>
    <source>
        <strain evidence="13">KIB01</strain>
    </source>
</reference>
<evidence type="ECO:0000256" key="8">
    <source>
        <dbReference type="ARBA" id="ARBA00023121"/>
    </source>
</evidence>
<proteinExistence type="inferred from homology"/>
<dbReference type="GO" id="GO:0005634">
    <property type="term" value="C:nucleus"/>
    <property type="evidence" value="ECO:0007669"/>
    <property type="project" value="UniProtKB-SubCell"/>
</dbReference>
<comment type="caution">
    <text evidence="13">The sequence shown here is derived from an EMBL/GenBank/DDBJ whole genome shotgun (WGS) entry which is preliminary data.</text>
</comment>
<keyword evidence="7" id="KW-0106">Calcium</keyword>
<evidence type="ECO:0000256" key="3">
    <source>
        <dbReference type="ARBA" id="ARBA00022468"/>
    </source>
</evidence>
<organism evidence="13 14">
    <name type="scientific">Dipteronia dyeriana</name>
    <dbReference type="NCBI Taxonomy" id="168575"/>
    <lineage>
        <taxon>Eukaryota</taxon>
        <taxon>Viridiplantae</taxon>
        <taxon>Streptophyta</taxon>
        <taxon>Embryophyta</taxon>
        <taxon>Tracheophyta</taxon>
        <taxon>Spermatophyta</taxon>
        <taxon>Magnoliopsida</taxon>
        <taxon>eudicotyledons</taxon>
        <taxon>Gunneridae</taxon>
        <taxon>Pentapetalae</taxon>
        <taxon>rosids</taxon>
        <taxon>malvids</taxon>
        <taxon>Sapindales</taxon>
        <taxon>Sapindaceae</taxon>
        <taxon>Hippocastanoideae</taxon>
        <taxon>Acereae</taxon>
        <taxon>Dipteronia</taxon>
    </lineage>
</organism>
<comment type="similarity">
    <text evidence="11">Belongs to the plant CAR protein family.</text>
</comment>
<dbReference type="EMBL" id="JANJYI010000009">
    <property type="protein sequence ID" value="KAK2635462.1"/>
    <property type="molecule type" value="Genomic_DNA"/>
</dbReference>
<dbReference type="GO" id="GO:0005886">
    <property type="term" value="C:plasma membrane"/>
    <property type="evidence" value="ECO:0007669"/>
    <property type="project" value="UniProtKB-SubCell"/>
</dbReference>
<dbReference type="Gene3D" id="2.60.40.150">
    <property type="entry name" value="C2 domain"/>
    <property type="match status" value="1"/>
</dbReference>
<evidence type="ECO:0000256" key="11">
    <source>
        <dbReference type="ARBA" id="ARBA00024037"/>
    </source>
</evidence>
<dbReference type="Pfam" id="PF00168">
    <property type="entry name" value="C2"/>
    <property type="match status" value="1"/>
</dbReference>
<comment type="subcellular location">
    <subcellularLocation>
        <location evidence="2">Cell membrane</location>
    </subcellularLocation>
    <subcellularLocation>
        <location evidence="1">Nucleus</location>
    </subcellularLocation>
</comment>
<accession>A0AAD9WMB0</accession>
<dbReference type="InterPro" id="IPR000008">
    <property type="entry name" value="C2_dom"/>
</dbReference>
<dbReference type="PANTHER" id="PTHR45933:SF12">
    <property type="entry name" value="PROTEIN C2-DOMAIN ABA-RELATED 9"/>
    <property type="match status" value="1"/>
</dbReference>
<dbReference type="SUPFAM" id="SSF49562">
    <property type="entry name" value="C2 domain (Calcium/lipid-binding domain, CaLB)"/>
    <property type="match status" value="1"/>
</dbReference>
<evidence type="ECO:0000259" key="12">
    <source>
        <dbReference type="PROSITE" id="PS50004"/>
    </source>
</evidence>
<keyword evidence="8" id="KW-0446">Lipid-binding</keyword>
<dbReference type="PANTHER" id="PTHR45933">
    <property type="entry name" value="PROTEIN C2-DOMAIN ABA-RELATED 4"/>
    <property type="match status" value="1"/>
</dbReference>
<keyword evidence="10" id="KW-0539">Nucleus</keyword>
<keyword evidence="9" id="KW-0472">Membrane</keyword>
<dbReference type="GO" id="GO:0046872">
    <property type="term" value="F:metal ion binding"/>
    <property type="evidence" value="ECO:0007669"/>
    <property type="project" value="UniProtKB-KW"/>
</dbReference>
<dbReference type="AlphaFoldDB" id="A0AAD9WMB0"/>
<evidence type="ECO:0000256" key="10">
    <source>
        <dbReference type="ARBA" id="ARBA00023242"/>
    </source>
</evidence>
<keyword evidence="5" id="KW-0938">Abscisic acid signaling pathway</keyword>